<evidence type="ECO:0000256" key="1">
    <source>
        <dbReference type="ARBA" id="ARBA00004230"/>
    </source>
</evidence>
<reference evidence="10" key="1">
    <citation type="submission" date="2022-01" db="EMBL/GenBank/DDBJ databases">
        <authorList>
            <person name="King R."/>
        </authorList>
    </citation>
    <scope>NUCLEOTIDE SEQUENCE</scope>
</reference>
<accession>A0A9P0J1T6</accession>
<keyword evidence="11" id="KW-1185">Reference proteome</keyword>
<feature type="coiled-coil region" evidence="8">
    <location>
        <begin position="55"/>
        <end position="174"/>
    </location>
</feature>
<feature type="coiled-coil region" evidence="8">
    <location>
        <begin position="1"/>
        <end position="28"/>
    </location>
</feature>
<dbReference type="EMBL" id="OU895878">
    <property type="protein sequence ID" value="CAH1723016.1"/>
    <property type="molecule type" value="Genomic_DNA"/>
</dbReference>
<dbReference type="GO" id="GO:0031514">
    <property type="term" value="C:motile cilium"/>
    <property type="evidence" value="ECO:0007669"/>
    <property type="project" value="UniProtKB-SubCell"/>
</dbReference>
<sequence>MIKLQKRLEENKKLKEDCEKRKQRLREIDMAKRTLMENELDSYQIAENENKLKLLDRAYLAKQEQEEEVKQANRIILATKCSVIRDAQIAEKNEIEREFRNENLRLERMMLEERDKALIEEEQKREVERKNVLKYSMEIRAQLEEREAVRAKEVERIEEEAAAMKKALMAIEKEDVEKARIRSAKIQKTREGLQKSSHWSQYFKNLQFEKERIAELKVQEYMRQRLERDKQLELERRLAKEEREKEYDKILQRQQKLLESKTERNELEYRRQREEVEREFRRREKEAAIKKREMADDIAKARNVQLEEVLLGRCITQKSIKLTQKRQRAMQIARDEANFNEFMGKLRVEKDREELRKKLRSQTKCKYRDDIIAQIEQKKVKKREMEEKLKREKMALIDAERQREKNVKQVIETKVKDMKANNVPEKFIKDVERQLNNLANLTLSVKSK</sequence>
<evidence type="ECO:0000259" key="9">
    <source>
        <dbReference type="Pfam" id="PF13868"/>
    </source>
</evidence>
<evidence type="ECO:0000256" key="8">
    <source>
        <dbReference type="SAM" id="Coils"/>
    </source>
</evidence>
<dbReference type="Proteomes" id="UP001153620">
    <property type="component" value="Chromosome 2"/>
</dbReference>
<feature type="coiled-coil region" evidence="8">
    <location>
        <begin position="368"/>
        <end position="402"/>
    </location>
</feature>
<keyword evidence="2" id="KW-0282">Flagellum</keyword>
<evidence type="ECO:0000256" key="6">
    <source>
        <dbReference type="ARBA" id="ARBA00034116"/>
    </source>
</evidence>
<evidence type="ECO:0000256" key="4">
    <source>
        <dbReference type="ARBA" id="ARBA00023069"/>
    </source>
</evidence>
<dbReference type="PANTHER" id="PTHR15504:SF0">
    <property type="entry name" value="CILIA- AND FLAGELLA-ASSOCIATED PROTEIN 45"/>
    <property type="match status" value="1"/>
</dbReference>
<dbReference type="Pfam" id="PF13868">
    <property type="entry name" value="TPH"/>
    <property type="match status" value="1"/>
</dbReference>
<dbReference type="InterPro" id="IPR043597">
    <property type="entry name" value="TPH_dom"/>
</dbReference>
<keyword evidence="4" id="KW-0969">Cilium</keyword>
<proteinExistence type="inferred from homology"/>
<dbReference type="AlphaFoldDB" id="A0A9P0J1T6"/>
<dbReference type="InterPro" id="IPR033253">
    <property type="entry name" value="CFAP45"/>
</dbReference>
<reference evidence="10" key="2">
    <citation type="submission" date="2022-10" db="EMBL/GenBank/DDBJ databases">
        <authorList>
            <consortium name="ENA_rothamsted_submissions"/>
            <consortium name="culmorum"/>
            <person name="King R."/>
        </authorList>
    </citation>
    <scope>NUCLEOTIDE SEQUENCE</scope>
</reference>
<feature type="domain" description="Trichohyalin-plectin-homology" evidence="9">
    <location>
        <begin position="63"/>
        <end position="425"/>
    </location>
</feature>
<gene>
    <name evidence="10" type="ORF">CHIRRI_LOCUS8686</name>
</gene>
<comment type="similarity">
    <text evidence="6">Belongs to the CFAP45 family.</text>
</comment>
<name>A0A9P0J1T6_9DIPT</name>
<protein>
    <recommendedName>
        <fullName evidence="7">Cilia- and flagella-associated protein 45</fullName>
    </recommendedName>
</protein>
<dbReference type="PANTHER" id="PTHR15504">
    <property type="entry name" value="NASOPHARYNGEAL EPITHELIUM SPECIFIC PROTEIN 1"/>
    <property type="match status" value="1"/>
</dbReference>
<evidence type="ECO:0000256" key="5">
    <source>
        <dbReference type="ARBA" id="ARBA00023273"/>
    </source>
</evidence>
<evidence type="ECO:0000313" key="11">
    <source>
        <dbReference type="Proteomes" id="UP001153620"/>
    </source>
</evidence>
<organism evidence="10 11">
    <name type="scientific">Chironomus riparius</name>
    <dbReference type="NCBI Taxonomy" id="315576"/>
    <lineage>
        <taxon>Eukaryota</taxon>
        <taxon>Metazoa</taxon>
        <taxon>Ecdysozoa</taxon>
        <taxon>Arthropoda</taxon>
        <taxon>Hexapoda</taxon>
        <taxon>Insecta</taxon>
        <taxon>Pterygota</taxon>
        <taxon>Neoptera</taxon>
        <taxon>Endopterygota</taxon>
        <taxon>Diptera</taxon>
        <taxon>Nematocera</taxon>
        <taxon>Chironomoidea</taxon>
        <taxon>Chironomidae</taxon>
        <taxon>Chironominae</taxon>
        <taxon>Chironomus</taxon>
    </lineage>
</organism>
<comment type="subcellular location">
    <subcellularLocation>
        <location evidence="1">Cell projection</location>
        <location evidence="1">Cilium</location>
        <location evidence="1">Flagellum</location>
    </subcellularLocation>
</comment>
<keyword evidence="3 8" id="KW-0175">Coiled coil</keyword>
<evidence type="ECO:0000313" key="10">
    <source>
        <dbReference type="EMBL" id="CAH1723016.1"/>
    </source>
</evidence>
<keyword evidence="5" id="KW-0966">Cell projection</keyword>
<feature type="coiled-coil region" evidence="8">
    <location>
        <begin position="259"/>
        <end position="293"/>
    </location>
</feature>
<evidence type="ECO:0000256" key="7">
    <source>
        <dbReference type="ARBA" id="ARBA00034142"/>
    </source>
</evidence>
<evidence type="ECO:0000256" key="3">
    <source>
        <dbReference type="ARBA" id="ARBA00023054"/>
    </source>
</evidence>
<evidence type="ECO:0000256" key="2">
    <source>
        <dbReference type="ARBA" id="ARBA00022846"/>
    </source>
</evidence>